<proteinExistence type="predicted"/>
<dbReference type="EMBL" id="QMQA01000271">
    <property type="protein sequence ID" value="RLE11238.1"/>
    <property type="molecule type" value="Genomic_DNA"/>
</dbReference>
<feature type="non-terminal residue" evidence="1">
    <location>
        <position position="1044"/>
    </location>
</feature>
<reference evidence="1 2" key="1">
    <citation type="submission" date="2018-06" db="EMBL/GenBank/DDBJ databases">
        <title>Extensive metabolic versatility and redundancy in microbially diverse, dynamic hydrothermal sediments.</title>
        <authorList>
            <person name="Dombrowski N."/>
            <person name="Teske A."/>
            <person name="Baker B.J."/>
        </authorList>
    </citation>
    <scope>NUCLEOTIDE SEQUENCE [LARGE SCALE GENOMIC DNA]</scope>
    <source>
        <strain evidence="1">B3_G15</strain>
    </source>
</reference>
<evidence type="ECO:0000313" key="1">
    <source>
        <dbReference type="EMBL" id="RLE11238.1"/>
    </source>
</evidence>
<evidence type="ECO:0000313" key="2">
    <source>
        <dbReference type="Proteomes" id="UP000280417"/>
    </source>
</evidence>
<name>A0A662D8M8_UNCAE</name>
<dbReference type="AlphaFoldDB" id="A0A662D8M8"/>
<organism evidence="1 2">
    <name type="scientific">Aerophobetes bacterium</name>
    <dbReference type="NCBI Taxonomy" id="2030807"/>
    <lineage>
        <taxon>Bacteria</taxon>
        <taxon>Candidatus Aerophobota</taxon>
    </lineage>
</organism>
<sequence length="1044" mass="114943">MSTGYTQALIYNKCPDSARVYSISGDEISTIEEDLCDNEEVEIYTSQYVIANWTRESYPPFQNEEDPVIEGVQRIDRRVNITSASLITGMVASSSDIQVDFYVLNCSSDIPVLISTKSISTSYSVYTIPIPLSCISECSLDGIYSIGIEPQAQGWGKKYVEMDLLNLSIEYDLEIIYGKLSASISAPQEISKYDDNGYLNYFSITAETTCSNGDCGEVEMLLEWSEDGVTYKPVPVGFGDIFYVTSNNLYSCQNLNSQNTQCSYIWTVQISDDAQIKPYYFRVKANSSYENVGEVYSGEVQTVLKLGNITIESAYLSNTTIYTGEFTTLSASVSCTDYYCGDVKIYAKNDGVLLTDQGDLTTQDENPVICRLGPGNTCLVSWSIQGNTEGTYSSLGVYAQEVENVGETDEQTLTLQVISPLSPSLSLNASLTPIEIEKGETANLTATISCLNGPCGNVSVYAMQDTTEIPVTSGDITVDENPKTWKTLTCLENMQDGDLCRVTFIIKGNSPGTYQDIYVKAVSTNTQDALSSKFYLTVAEPLGNIIFSDVSITPNLIETGNTSQISGNLYCTENYCGNITVSLRYENGELIGKTGDLTTDDANPFVCGVVSNCKFSWNVKGNTNGTYLLSILSESNESISNETHKTLTVKAPGSQISPVLSISPMENLSFTSGQSISLQSSVFCSGEDCGEVEIYLQIKLNGEWTNLTENTVVNTPENKKSYILNAGDEEIVSWEIGCSEVGVYELRIVADGISLDVQDAYEYFQVEVTSQGEISISIISPKDGSTFSRGENMDLEAEVRVGNEPKSGLAVKVYSKDLFRDTVLKDLGNGRYKASIKIPQSAQGKYTVTFSVEGKEKSTTIKVNPEIIKVRIRTDGYNYTTADAIILYGTVKKNNLPVKATVKLTFCKQKTEVIKTNETGEYYLKYELFGLPEGICTIEVYASDEYENFGTAKTNINIVKSENEIYTIVFFEPKENQRIKEGSDVNISLKVFWNSLPVSGADVTCRDPFGNKITLDEEDATYSTTIFRIGRNPNKEEWIVDCTA</sequence>
<protein>
    <submittedName>
        <fullName evidence="1">Uncharacterized protein</fullName>
    </submittedName>
</protein>
<comment type="caution">
    <text evidence="1">The sequence shown here is derived from an EMBL/GenBank/DDBJ whole genome shotgun (WGS) entry which is preliminary data.</text>
</comment>
<dbReference type="Proteomes" id="UP000280417">
    <property type="component" value="Unassembled WGS sequence"/>
</dbReference>
<gene>
    <name evidence="1" type="ORF">DRJ04_08415</name>
</gene>
<accession>A0A662D8M8</accession>